<accession>A0A8S0YAF6</accession>
<protein>
    <submittedName>
        <fullName evidence="1">Uncharacterized protein</fullName>
    </submittedName>
</protein>
<sequence length="46" mass="5304">MRKPSIFDIWYRNISDMVPTAMTGDMHSINKANLAILQWFGLGFES</sequence>
<dbReference type="AlphaFoldDB" id="A0A8S0YAF6"/>
<proteinExistence type="predicted"/>
<gene>
    <name evidence="1" type="ORF">METHB2_50056</name>
</gene>
<name>A0A8S0YAF6_9GAMM</name>
<comment type="caution">
    <text evidence="1">The sequence shown here is derived from an EMBL/GenBank/DDBJ whole genome shotgun (WGS) entry which is preliminary data.</text>
</comment>
<dbReference type="EMBL" id="CADCXN010000080">
    <property type="protein sequence ID" value="CAA9891785.1"/>
    <property type="molecule type" value="Genomic_DNA"/>
</dbReference>
<evidence type="ECO:0000313" key="1">
    <source>
        <dbReference type="EMBL" id="CAA9891785.1"/>
    </source>
</evidence>
<reference evidence="1 2" key="1">
    <citation type="submission" date="2020-02" db="EMBL/GenBank/DDBJ databases">
        <authorList>
            <person name="Hogendoorn C."/>
        </authorList>
    </citation>
    <scope>NUCLEOTIDE SEQUENCE [LARGE SCALE GENOMIC DNA]</scope>
    <source>
        <strain evidence="1">METHB21</strain>
    </source>
</reference>
<keyword evidence="2" id="KW-1185">Reference proteome</keyword>
<evidence type="ECO:0000313" key="2">
    <source>
        <dbReference type="Proteomes" id="UP000494216"/>
    </source>
</evidence>
<dbReference type="Proteomes" id="UP000494216">
    <property type="component" value="Unassembled WGS sequence"/>
</dbReference>
<organism evidence="1 2">
    <name type="scientific">Candidatus Methylobacter favarea</name>
    <dbReference type="NCBI Taxonomy" id="2707345"/>
    <lineage>
        <taxon>Bacteria</taxon>
        <taxon>Pseudomonadati</taxon>
        <taxon>Pseudomonadota</taxon>
        <taxon>Gammaproteobacteria</taxon>
        <taxon>Methylococcales</taxon>
        <taxon>Methylococcaceae</taxon>
        <taxon>Methylobacter</taxon>
    </lineage>
</organism>